<evidence type="ECO:0000256" key="1">
    <source>
        <dbReference type="ARBA" id="ARBA00004162"/>
    </source>
</evidence>
<keyword evidence="6" id="KW-1133">Transmembrane helix</keyword>
<keyword evidence="9" id="KW-1015">Disulfide bond</keyword>
<keyword evidence="2" id="KW-0813">Transport</keyword>
<evidence type="ECO:0000256" key="4">
    <source>
        <dbReference type="ARBA" id="ARBA00022692"/>
    </source>
</evidence>
<dbReference type="AlphaFoldDB" id="A0A9J6BET8"/>
<dbReference type="Pfam" id="PF13855">
    <property type="entry name" value="LRR_8"/>
    <property type="match status" value="1"/>
</dbReference>
<evidence type="ECO:0000313" key="13">
    <source>
        <dbReference type="Proteomes" id="UP001107558"/>
    </source>
</evidence>
<evidence type="ECO:0000256" key="11">
    <source>
        <dbReference type="SAM" id="SignalP"/>
    </source>
</evidence>
<evidence type="ECO:0000256" key="10">
    <source>
        <dbReference type="ARBA" id="ARBA00023303"/>
    </source>
</evidence>
<keyword evidence="3" id="KW-1003">Cell membrane</keyword>
<sequence length="205" mass="23934">MKNLRFLLLFIPFASGVIINCEFKTYTYSDIGSGYECKLNKDPSIISPNIVISSAKGTHQASMSHEKVTSFYSWSKAIHYIPYGLNKIFPNLFSLFIANGRIKEIHQKDLEQYPRLVYLTLYDNDITYLEKDLFKFNTELKFISFNTNKINQIYPTIFDHLKKLEHLHLDVNQCVDKREDDRSGVLELIKKLKIYAGSLLFLIFK</sequence>
<evidence type="ECO:0000256" key="5">
    <source>
        <dbReference type="ARBA" id="ARBA00022729"/>
    </source>
</evidence>
<dbReference type="PANTHER" id="PTHR46473:SF23">
    <property type="entry name" value="GH08155P"/>
    <property type="match status" value="1"/>
</dbReference>
<feature type="signal peptide" evidence="11">
    <location>
        <begin position="1"/>
        <end position="16"/>
    </location>
</feature>
<evidence type="ECO:0000256" key="6">
    <source>
        <dbReference type="ARBA" id="ARBA00022989"/>
    </source>
</evidence>
<proteinExistence type="predicted"/>
<evidence type="ECO:0000256" key="7">
    <source>
        <dbReference type="ARBA" id="ARBA00023065"/>
    </source>
</evidence>
<dbReference type="InterPro" id="IPR051432">
    <property type="entry name" value="KCNMA1_auxiliary"/>
</dbReference>
<evidence type="ECO:0000256" key="2">
    <source>
        <dbReference type="ARBA" id="ARBA00022448"/>
    </source>
</evidence>
<dbReference type="GO" id="GO:0005886">
    <property type="term" value="C:plasma membrane"/>
    <property type="evidence" value="ECO:0007669"/>
    <property type="project" value="UniProtKB-SubCell"/>
</dbReference>
<evidence type="ECO:0000256" key="3">
    <source>
        <dbReference type="ARBA" id="ARBA00022475"/>
    </source>
</evidence>
<dbReference type="Proteomes" id="UP001107558">
    <property type="component" value="Chromosome 4"/>
</dbReference>
<evidence type="ECO:0000256" key="8">
    <source>
        <dbReference type="ARBA" id="ARBA00023136"/>
    </source>
</evidence>
<gene>
    <name evidence="12" type="ORF">PVAND_016224</name>
</gene>
<name>A0A9J6BET8_POLVA</name>
<evidence type="ECO:0000313" key="12">
    <source>
        <dbReference type="EMBL" id="KAG5668277.1"/>
    </source>
</evidence>
<evidence type="ECO:0000256" key="9">
    <source>
        <dbReference type="ARBA" id="ARBA00023157"/>
    </source>
</evidence>
<dbReference type="EMBL" id="JADBJN010000004">
    <property type="protein sequence ID" value="KAG5668277.1"/>
    <property type="molecule type" value="Genomic_DNA"/>
</dbReference>
<dbReference type="Gene3D" id="3.80.10.10">
    <property type="entry name" value="Ribonuclease Inhibitor"/>
    <property type="match status" value="1"/>
</dbReference>
<feature type="chain" id="PRO_5039888442" evidence="11">
    <location>
        <begin position="17"/>
        <end position="205"/>
    </location>
</feature>
<comment type="caution">
    <text evidence="12">The sequence shown here is derived from an EMBL/GenBank/DDBJ whole genome shotgun (WGS) entry which is preliminary data.</text>
</comment>
<keyword evidence="10" id="KW-0407">Ion channel</keyword>
<comment type="subcellular location">
    <subcellularLocation>
        <location evidence="1">Cell membrane</location>
        <topology evidence="1">Single-pass membrane protein</topology>
    </subcellularLocation>
</comment>
<keyword evidence="4" id="KW-0812">Transmembrane</keyword>
<dbReference type="PANTHER" id="PTHR46473">
    <property type="entry name" value="GH08155P"/>
    <property type="match status" value="1"/>
</dbReference>
<dbReference type="InterPro" id="IPR001611">
    <property type="entry name" value="Leu-rich_rpt"/>
</dbReference>
<organism evidence="12 13">
    <name type="scientific">Polypedilum vanderplanki</name>
    <name type="common">Sleeping chironomid midge</name>
    <dbReference type="NCBI Taxonomy" id="319348"/>
    <lineage>
        <taxon>Eukaryota</taxon>
        <taxon>Metazoa</taxon>
        <taxon>Ecdysozoa</taxon>
        <taxon>Arthropoda</taxon>
        <taxon>Hexapoda</taxon>
        <taxon>Insecta</taxon>
        <taxon>Pterygota</taxon>
        <taxon>Neoptera</taxon>
        <taxon>Endopterygota</taxon>
        <taxon>Diptera</taxon>
        <taxon>Nematocera</taxon>
        <taxon>Chironomoidea</taxon>
        <taxon>Chironomidae</taxon>
        <taxon>Chironominae</taxon>
        <taxon>Polypedilum</taxon>
        <taxon>Polypedilum</taxon>
    </lineage>
</organism>
<keyword evidence="5 11" id="KW-0732">Signal</keyword>
<accession>A0A9J6BET8</accession>
<reference evidence="12" key="1">
    <citation type="submission" date="2021-03" db="EMBL/GenBank/DDBJ databases">
        <title>Chromosome level genome of the anhydrobiotic midge Polypedilum vanderplanki.</title>
        <authorList>
            <person name="Yoshida Y."/>
            <person name="Kikawada T."/>
            <person name="Gusev O."/>
        </authorList>
    </citation>
    <scope>NUCLEOTIDE SEQUENCE</scope>
    <source>
        <strain evidence="12">NIAS01</strain>
        <tissue evidence="12">Whole body or cell culture</tissue>
    </source>
</reference>
<dbReference type="InterPro" id="IPR032675">
    <property type="entry name" value="LRR_dom_sf"/>
</dbReference>
<dbReference type="OrthoDB" id="676979at2759"/>
<keyword evidence="13" id="KW-1185">Reference proteome</keyword>
<dbReference type="SUPFAM" id="SSF52058">
    <property type="entry name" value="L domain-like"/>
    <property type="match status" value="1"/>
</dbReference>
<protein>
    <submittedName>
        <fullName evidence="12">Uncharacterized protein</fullName>
    </submittedName>
</protein>
<dbReference type="GO" id="GO:0034220">
    <property type="term" value="P:monoatomic ion transmembrane transport"/>
    <property type="evidence" value="ECO:0007669"/>
    <property type="project" value="UniProtKB-KW"/>
</dbReference>
<keyword evidence="8" id="KW-0472">Membrane</keyword>
<keyword evidence="7" id="KW-0406">Ion transport</keyword>